<dbReference type="Proteomes" id="UP000192582">
    <property type="component" value="Unassembled WGS sequence"/>
</dbReference>
<reference evidence="2 3" key="1">
    <citation type="submission" date="2017-04" db="EMBL/GenBank/DDBJ databases">
        <authorList>
            <person name="Afonso C.L."/>
            <person name="Miller P.J."/>
            <person name="Scott M.A."/>
            <person name="Spackman E."/>
            <person name="Goraichik I."/>
            <person name="Dimitrov K.M."/>
            <person name="Suarez D.L."/>
            <person name="Swayne D.E."/>
        </authorList>
    </citation>
    <scope>NUCLEOTIDE SEQUENCE [LARGE SCALE GENOMIC DNA]</scope>
    <source>
        <strain evidence="2 3">KR-140</strain>
    </source>
</reference>
<gene>
    <name evidence="2" type="ORF">SAMN00790413_01424</name>
</gene>
<dbReference type="STRING" id="695939.SAMN00790413_01424"/>
<feature type="region of interest" description="Disordered" evidence="1">
    <location>
        <begin position="24"/>
        <end position="51"/>
    </location>
</feature>
<protein>
    <submittedName>
        <fullName evidence="2">Uncharacterized protein</fullName>
    </submittedName>
</protein>
<name>A0A1W1VFR3_9DEIO</name>
<evidence type="ECO:0000313" key="3">
    <source>
        <dbReference type="Proteomes" id="UP000192582"/>
    </source>
</evidence>
<evidence type="ECO:0000256" key="1">
    <source>
        <dbReference type="SAM" id="MobiDB-lite"/>
    </source>
</evidence>
<keyword evidence="3" id="KW-1185">Reference proteome</keyword>
<organism evidence="2 3">
    <name type="scientific">Deinococcus hopiensis KR-140</name>
    <dbReference type="NCBI Taxonomy" id="695939"/>
    <lineage>
        <taxon>Bacteria</taxon>
        <taxon>Thermotogati</taxon>
        <taxon>Deinococcota</taxon>
        <taxon>Deinococci</taxon>
        <taxon>Deinococcales</taxon>
        <taxon>Deinococcaceae</taxon>
        <taxon>Deinococcus</taxon>
    </lineage>
</organism>
<dbReference type="AlphaFoldDB" id="A0A1W1VFR3"/>
<evidence type="ECO:0000313" key="2">
    <source>
        <dbReference type="EMBL" id="SMB92053.1"/>
    </source>
</evidence>
<proteinExistence type="predicted"/>
<feature type="compositionally biased region" description="Low complexity" evidence="1">
    <location>
        <begin position="189"/>
        <end position="199"/>
    </location>
</feature>
<dbReference type="EMBL" id="FWWU01000009">
    <property type="protein sequence ID" value="SMB92053.1"/>
    <property type="molecule type" value="Genomic_DNA"/>
</dbReference>
<feature type="region of interest" description="Disordered" evidence="1">
    <location>
        <begin position="154"/>
        <end position="203"/>
    </location>
</feature>
<sequence>MHEIAQGGAGILAGPPDVLTDRTGRCADRGPPQDGTAACARPGGTSPGCTARLARPATRKLSREMRHASPQKMLLVRRPCAPSIRNSLPEHSSTLAVCAEYPRRQAAREARSTSPRCAQLAQGALRGLSLGAPGKRLVAETACRSARAPCPVPGAVGGPQDRKRATVPRARGCPRRSTVFPGPRRSRRSSGGESRWPSSRLRRPASVVHAAQRVCLNRRGSRICWRTGATRRSMRCGDRRLSARARGSGGADRSLLITMPWVVGNLRVKGNPRYGVMAWALPA</sequence>
<accession>A0A1W1VFR3</accession>